<evidence type="ECO:0000313" key="1">
    <source>
        <dbReference type="EMBL" id="KKM79531.1"/>
    </source>
</evidence>
<protein>
    <recommendedName>
        <fullName evidence="2">Muconolactone isomerase domain-containing protein</fullName>
    </recommendedName>
</protein>
<comment type="caution">
    <text evidence="1">The sequence shown here is derived from an EMBL/GenBank/DDBJ whole genome shotgun (WGS) entry which is preliminary data.</text>
</comment>
<reference evidence="1" key="1">
    <citation type="journal article" date="2015" name="Nature">
        <title>Complex archaea that bridge the gap between prokaryotes and eukaryotes.</title>
        <authorList>
            <person name="Spang A."/>
            <person name="Saw J.H."/>
            <person name="Jorgensen S.L."/>
            <person name="Zaremba-Niedzwiedzka K."/>
            <person name="Martijn J."/>
            <person name="Lind A.E."/>
            <person name="van Eijk R."/>
            <person name="Schleper C."/>
            <person name="Guy L."/>
            <person name="Ettema T.J."/>
        </authorList>
    </citation>
    <scope>NUCLEOTIDE SEQUENCE</scope>
</reference>
<sequence>MLYLIISTPKVSEEDSEVVEARLRQKNWVEKMQKERKITGFYHRKGSGGRVAIIRTNFDDDLDKFLEKWRSYVDEDFDVYPLKDPKKAEMDMAKKLFG</sequence>
<dbReference type="InterPro" id="IPR021734">
    <property type="entry name" value="DUF3303"/>
</dbReference>
<dbReference type="AlphaFoldDB" id="A0A0F9KXG6"/>
<accession>A0A0F9KXG6</accession>
<proteinExistence type="predicted"/>
<organism evidence="1">
    <name type="scientific">marine sediment metagenome</name>
    <dbReference type="NCBI Taxonomy" id="412755"/>
    <lineage>
        <taxon>unclassified sequences</taxon>
        <taxon>metagenomes</taxon>
        <taxon>ecological metagenomes</taxon>
    </lineage>
</organism>
<evidence type="ECO:0008006" key="2">
    <source>
        <dbReference type="Google" id="ProtNLM"/>
    </source>
</evidence>
<name>A0A0F9KXG6_9ZZZZ</name>
<dbReference type="EMBL" id="LAZR01008320">
    <property type="protein sequence ID" value="KKM79531.1"/>
    <property type="molecule type" value="Genomic_DNA"/>
</dbReference>
<gene>
    <name evidence="1" type="ORF">LCGC14_1348950</name>
</gene>
<dbReference type="Pfam" id="PF11746">
    <property type="entry name" value="DUF3303"/>
    <property type="match status" value="1"/>
</dbReference>